<organism evidence="18 19">
    <name type="scientific">Planktothrix paucivesiculata PCC 9631</name>
    <dbReference type="NCBI Taxonomy" id="671071"/>
    <lineage>
        <taxon>Bacteria</taxon>
        <taxon>Bacillati</taxon>
        <taxon>Cyanobacteriota</taxon>
        <taxon>Cyanophyceae</taxon>
        <taxon>Oscillatoriophycideae</taxon>
        <taxon>Oscillatoriales</taxon>
        <taxon>Microcoleaceae</taxon>
        <taxon>Planktothrix</taxon>
    </lineage>
</organism>
<evidence type="ECO:0000256" key="10">
    <source>
        <dbReference type="ARBA" id="ARBA00022842"/>
    </source>
</evidence>
<evidence type="ECO:0000256" key="2">
    <source>
        <dbReference type="ARBA" id="ARBA00005025"/>
    </source>
</evidence>
<comment type="cofactor">
    <cofactor evidence="14">
        <name>Mg(2+)</name>
        <dbReference type="ChEBI" id="CHEBI:18420"/>
    </cofactor>
    <text evidence="14">Binds 1 Mg(2+) ion per subunit.</text>
</comment>
<dbReference type="PROSITE" id="PS00187">
    <property type="entry name" value="TPP_ENZYMES"/>
    <property type="match status" value="1"/>
</dbReference>
<dbReference type="UniPathway" id="UPA00047">
    <property type="reaction ID" value="UER00055"/>
</dbReference>
<gene>
    <name evidence="18" type="primary">ilvY</name>
    <name evidence="18" type="ORF">PL9631_1060209</name>
</gene>
<dbReference type="GO" id="GO:0009097">
    <property type="term" value="P:isoleucine biosynthetic process"/>
    <property type="evidence" value="ECO:0007669"/>
    <property type="project" value="UniProtKB-UniPathway"/>
</dbReference>
<evidence type="ECO:0000256" key="5">
    <source>
        <dbReference type="ARBA" id="ARBA00022605"/>
    </source>
</evidence>
<dbReference type="GO" id="GO:0030976">
    <property type="term" value="F:thiamine pyrophosphate binding"/>
    <property type="evidence" value="ECO:0007669"/>
    <property type="project" value="UniProtKB-UniRule"/>
</dbReference>
<evidence type="ECO:0000256" key="4">
    <source>
        <dbReference type="ARBA" id="ARBA00013145"/>
    </source>
</evidence>
<keyword evidence="9" id="KW-0274">FAD</keyword>
<keyword evidence="7 14" id="KW-0808">Transferase</keyword>
<dbReference type="Gene3D" id="3.40.50.970">
    <property type="match status" value="2"/>
</dbReference>
<dbReference type="EC" id="2.2.1.6" evidence="4 14"/>
<name>A0A7Z9DWN5_9CYAN</name>
<dbReference type="Pfam" id="PF00205">
    <property type="entry name" value="TPP_enzyme_M"/>
    <property type="match status" value="1"/>
</dbReference>
<dbReference type="GO" id="GO:0009099">
    <property type="term" value="P:L-valine biosynthetic process"/>
    <property type="evidence" value="ECO:0007669"/>
    <property type="project" value="UniProtKB-UniPathway"/>
</dbReference>
<dbReference type="NCBIfam" id="TIGR00118">
    <property type="entry name" value="acolac_lg"/>
    <property type="match status" value="1"/>
</dbReference>
<feature type="domain" description="Thiamine pyrophosphate enzyme central" evidence="15">
    <location>
        <begin position="202"/>
        <end position="336"/>
    </location>
</feature>
<dbReference type="AlphaFoldDB" id="A0A7Z9DWN5"/>
<evidence type="ECO:0000256" key="6">
    <source>
        <dbReference type="ARBA" id="ARBA00022630"/>
    </source>
</evidence>
<evidence type="ECO:0000313" key="18">
    <source>
        <dbReference type="EMBL" id="VXD12811.1"/>
    </source>
</evidence>
<dbReference type="InterPro" id="IPR039368">
    <property type="entry name" value="AHAS_TPP"/>
</dbReference>
<dbReference type="GO" id="GO:0005948">
    <property type="term" value="C:acetolactate synthase complex"/>
    <property type="evidence" value="ECO:0007669"/>
    <property type="project" value="TreeGrafter"/>
</dbReference>
<dbReference type="FunFam" id="3.40.50.970:FF:000016">
    <property type="entry name" value="Acetolactate synthase"/>
    <property type="match status" value="1"/>
</dbReference>
<comment type="similarity">
    <text evidence="3 14">Belongs to the TPP enzyme family.</text>
</comment>
<keyword evidence="10 14" id="KW-0460">Magnesium</keyword>
<evidence type="ECO:0000256" key="12">
    <source>
        <dbReference type="ARBA" id="ARBA00023304"/>
    </source>
</evidence>
<feature type="domain" description="Thiamine pyrophosphate enzyme N-terminal TPP-binding" evidence="17">
    <location>
        <begin position="9"/>
        <end position="125"/>
    </location>
</feature>
<dbReference type="FunFam" id="3.40.50.970:FF:000007">
    <property type="entry name" value="Acetolactate synthase"/>
    <property type="match status" value="1"/>
</dbReference>
<feature type="domain" description="Thiamine pyrophosphate enzyme TPP-binding" evidence="16">
    <location>
        <begin position="399"/>
        <end position="547"/>
    </location>
</feature>
<comment type="pathway">
    <text evidence="2 14">Amino-acid biosynthesis; L-valine biosynthesis; L-valine from pyruvate: step 1/4.</text>
</comment>
<keyword evidence="12 14" id="KW-0100">Branched-chain amino acid biosynthesis</keyword>
<comment type="cofactor">
    <cofactor evidence="14">
        <name>thiamine diphosphate</name>
        <dbReference type="ChEBI" id="CHEBI:58937"/>
    </cofactor>
    <text evidence="14">Binds 1 thiamine pyrophosphate per subunit.</text>
</comment>
<keyword evidence="5 14" id="KW-0028">Amino-acid biosynthesis</keyword>
<keyword evidence="6" id="KW-0285">Flavoprotein</keyword>
<evidence type="ECO:0000256" key="13">
    <source>
        <dbReference type="ARBA" id="ARBA00048670"/>
    </source>
</evidence>
<evidence type="ECO:0000256" key="8">
    <source>
        <dbReference type="ARBA" id="ARBA00022723"/>
    </source>
</evidence>
<keyword evidence="11 14" id="KW-0786">Thiamine pyrophosphate</keyword>
<keyword evidence="19" id="KW-1185">Reference proteome</keyword>
<dbReference type="InterPro" id="IPR012846">
    <property type="entry name" value="Acetolactate_synth_lsu"/>
</dbReference>
<dbReference type="InterPro" id="IPR012001">
    <property type="entry name" value="Thiamin_PyroP_enz_TPP-bd_dom"/>
</dbReference>
<dbReference type="Proteomes" id="UP000182190">
    <property type="component" value="Unassembled WGS sequence"/>
</dbReference>
<comment type="catalytic activity">
    <reaction evidence="13 14">
        <text>2 pyruvate + H(+) = (2S)-2-acetolactate + CO2</text>
        <dbReference type="Rhea" id="RHEA:25249"/>
        <dbReference type="ChEBI" id="CHEBI:15361"/>
        <dbReference type="ChEBI" id="CHEBI:15378"/>
        <dbReference type="ChEBI" id="CHEBI:16526"/>
        <dbReference type="ChEBI" id="CHEBI:58476"/>
        <dbReference type="EC" id="2.2.1.6"/>
    </reaction>
</comment>
<dbReference type="PANTHER" id="PTHR18968:SF13">
    <property type="entry name" value="ACETOLACTATE SYNTHASE CATALYTIC SUBUNIT, MITOCHONDRIAL"/>
    <property type="match status" value="1"/>
</dbReference>
<protein>
    <recommendedName>
        <fullName evidence="4 14">Acetolactate synthase</fullName>
        <ecNumber evidence="4 14">2.2.1.6</ecNumber>
    </recommendedName>
</protein>
<comment type="pathway">
    <text evidence="1 14">Amino-acid biosynthesis; L-isoleucine biosynthesis; L-isoleucine from 2-oxobutanoate: step 1/4.</text>
</comment>
<dbReference type="InterPro" id="IPR012000">
    <property type="entry name" value="Thiamin_PyroP_enz_cen_dom"/>
</dbReference>
<dbReference type="InterPro" id="IPR045229">
    <property type="entry name" value="TPP_enz"/>
</dbReference>
<evidence type="ECO:0000259" key="16">
    <source>
        <dbReference type="Pfam" id="PF02775"/>
    </source>
</evidence>
<dbReference type="SUPFAM" id="SSF52518">
    <property type="entry name" value="Thiamin diphosphate-binding fold (THDP-binding)"/>
    <property type="match status" value="2"/>
</dbReference>
<dbReference type="EMBL" id="CZCS02000009">
    <property type="protein sequence ID" value="VXD12811.1"/>
    <property type="molecule type" value="Genomic_DNA"/>
</dbReference>
<dbReference type="GO" id="GO:0003984">
    <property type="term" value="F:acetolactate synthase activity"/>
    <property type="evidence" value="ECO:0007669"/>
    <property type="project" value="UniProtKB-EC"/>
</dbReference>
<dbReference type="GO" id="GO:0050660">
    <property type="term" value="F:flavin adenine dinucleotide binding"/>
    <property type="evidence" value="ECO:0007669"/>
    <property type="project" value="InterPro"/>
</dbReference>
<dbReference type="OrthoDB" id="4494979at2"/>
<evidence type="ECO:0000256" key="1">
    <source>
        <dbReference type="ARBA" id="ARBA00004974"/>
    </source>
</evidence>
<reference evidence="18" key="1">
    <citation type="submission" date="2019-10" db="EMBL/GenBank/DDBJ databases">
        <authorList>
            <consortium name="Genoscope - CEA"/>
            <person name="William W."/>
        </authorList>
    </citation>
    <scope>NUCLEOTIDE SEQUENCE [LARGE SCALE GENOMIC DNA]</scope>
    <source>
        <strain evidence="18">BBR_PRJEB10994</strain>
    </source>
</reference>
<dbReference type="CDD" id="cd07035">
    <property type="entry name" value="TPP_PYR_POX_like"/>
    <property type="match status" value="1"/>
</dbReference>
<dbReference type="InterPro" id="IPR029061">
    <property type="entry name" value="THDP-binding"/>
</dbReference>
<dbReference type="InterPro" id="IPR000399">
    <property type="entry name" value="TPP-bd_CS"/>
</dbReference>
<evidence type="ECO:0000256" key="7">
    <source>
        <dbReference type="ARBA" id="ARBA00022679"/>
    </source>
</evidence>
<evidence type="ECO:0000259" key="17">
    <source>
        <dbReference type="Pfam" id="PF02776"/>
    </source>
</evidence>
<dbReference type="RefSeq" id="WP_083623976.1">
    <property type="nucleotide sequence ID" value="NZ_LR735026.1"/>
</dbReference>
<evidence type="ECO:0000256" key="14">
    <source>
        <dbReference type="RuleBase" id="RU003591"/>
    </source>
</evidence>
<evidence type="ECO:0000313" key="19">
    <source>
        <dbReference type="Proteomes" id="UP000182190"/>
    </source>
</evidence>
<evidence type="ECO:0000259" key="15">
    <source>
        <dbReference type="Pfam" id="PF00205"/>
    </source>
</evidence>
<evidence type="ECO:0000256" key="11">
    <source>
        <dbReference type="ARBA" id="ARBA00023052"/>
    </source>
</evidence>
<evidence type="ECO:0000256" key="3">
    <source>
        <dbReference type="ARBA" id="ARBA00007812"/>
    </source>
</evidence>
<dbReference type="FunFam" id="3.40.50.1220:FF:000008">
    <property type="entry name" value="Acetolactate synthase"/>
    <property type="match status" value="1"/>
</dbReference>
<dbReference type="NCBIfam" id="NF005651">
    <property type="entry name" value="PRK07418.1"/>
    <property type="match status" value="1"/>
</dbReference>
<dbReference type="InterPro" id="IPR011766">
    <property type="entry name" value="TPP_enzyme_TPP-bd"/>
</dbReference>
<comment type="caution">
    <text evidence="18">The sequence shown here is derived from an EMBL/GenBank/DDBJ whole genome shotgun (WGS) entry which is preliminary data.</text>
</comment>
<sequence>MQNQQQVSGAFALIDSLKRHGVKHIFGYPGGANLPIYDELYRAEQAGDLQHILVRHEQAAAHAADGYARATGRVGVCLATSGPGATNLVTGLATAYMDSVPMVAITGQVPRGSLGSDAFQEIDIYGITLPIVKHSYLVRNPADISRIVAEAFHLANSGRPGPVLIDIPKDVGIAKIDYRPVEPGQVKLIGYKPTVKGNPRQIHQALELIQQAKKPLLYVGGGAIISNSHAEIQELIERFKIPITTTLMGKGIFNENHPLCLGMLGMHGTAYSNFAVAECDLLIALGVRFDDRVASQGNDFAKNAKVIHIDIDPAEVGKTRTPDIPIVGDVRQVLIDLLRHAHELGNSIDPEKNNSWCEHLAQLRLEYPLEIPQPETGISPQEVIVEIARQAPDAFYTTDVGQHQMWSAQFLKTGPRRWISSGGLGTMGYGLPAAVGVKIALPHEQVICISGDGSFQMNMQELGTISQYNVGIKVIILNNGWLGMVRQWQHLFYDDRYEATNLEKGSPNFAKLADVYNIRSLNISRREDLANAIAELLTYDGPMLLDVRVTRNEDCFPMVAPGHGNDDMMGLKSTITPTNPQVLACPSCGTLNPINHKCCSECGVQLTTDFVLA</sequence>
<keyword evidence="8 14" id="KW-0479">Metal-binding</keyword>
<proteinExistence type="inferred from homology"/>
<dbReference type="CDD" id="cd02015">
    <property type="entry name" value="TPP_AHAS"/>
    <property type="match status" value="1"/>
</dbReference>
<dbReference type="GO" id="GO:0000287">
    <property type="term" value="F:magnesium ion binding"/>
    <property type="evidence" value="ECO:0007669"/>
    <property type="project" value="UniProtKB-UniRule"/>
</dbReference>
<dbReference type="Pfam" id="PF02776">
    <property type="entry name" value="TPP_enzyme_N"/>
    <property type="match status" value="1"/>
</dbReference>
<dbReference type="Pfam" id="PF02775">
    <property type="entry name" value="TPP_enzyme_C"/>
    <property type="match status" value="1"/>
</dbReference>
<evidence type="ECO:0000256" key="9">
    <source>
        <dbReference type="ARBA" id="ARBA00022827"/>
    </source>
</evidence>
<dbReference type="SUPFAM" id="SSF52467">
    <property type="entry name" value="DHS-like NAD/FAD-binding domain"/>
    <property type="match status" value="1"/>
</dbReference>
<dbReference type="Gene3D" id="3.40.50.1220">
    <property type="entry name" value="TPP-binding domain"/>
    <property type="match status" value="1"/>
</dbReference>
<dbReference type="UniPathway" id="UPA00049">
    <property type="reaction ID" value="UER00059"/>
</dbReference>
<dbReference type="InterPro" id="IPR029035">
    <property type="entry name" value="DHS-like_NAD/FAD-binding_dom"/>
</dbReference>
<accession>A0A7Z9DWN5</accession>
<dbReference type="PANTHER" id="PTHR18968">
    <property type="entry name" value="THIAMINE PYROPHOSPHATE ENZYMES"/>
    <property type="match status" value="1"/>
</dbReference>